<reference evidence="1 2" key="1">
    <citation type="submission" date="2023-08" db="EMBL/GenBank/DDBJ databases">
        <authorList>
            <person name="Girao M."/>
            <person name="Carvalho M.F."/>
        </authorList>
    </citation>
    <scope>NUCLEOTIDE SEQUENCE [LARGE SCALE GENOMIC DNA]</scope>
    <source>
        <strain evidence="1 2">CC-R104</strain>
    </source>
</reference>
<name>A0ABU7JLX8_9NOCA</name>
<organism evidence="1 2">
    <name type="scientific">Rhodococcus chondri</name>
    <dbReference type="NCBI Taxonomy" id="3065941"/>
    <lineage>
        <taxon>Bacteria</taxon>
        <taxon>Bacillati</taxon>
        <taxon>Actinomycetota</taxon>
        <taxon>Actinomycetes</taxon>
        <taxon>Mycobacteriales</taxon>
        <taxon>Nocardiaceae</taxon>
        <taxon>Rhodococcus</taxon>
    </lineage>
</organism>
<dbReference type="RefSeq" id="WP_330150466.1">
    <property type="nucleotide sequence ID" value="NZ_JAUZMZ010000008.1"/>
</dbReference>
<evidence type="ECO:0000313" key="2">
    <source>
        <dbReference type="Proteomes" id="UP001331936"/>
    </source>
</evidence>
<dbReference type="EMBL" id="JAUZMZ010000008">
    <property type="protein sequence ID" value="MEE2031041.1"/>
    <property type="molecule type" value="Genomic_DNA"/>
</dbReference>
<keyword evidence="2" id="KW-1185">Reference proteome</keyword>
<comment type="caution">
    <text evidence="1">The sequence shown here is derived from an EMBL/GenBank/DDBJ whole genome shotgun (WGS) entry which is preliminary data.</text>
</comment>
<dbReference type="Proteomes" id="UP001331936">
    <property type="component" value="Unassembled WGS sequence"/>
</dbReference>
<gene>
    <name evidence="1" type="ORF">Q8814_02730</name>
</gene>
<proteinExistence type="predicted"/>
<accession>A0ABU7JLX8</accession>
<evidence type="ECO:0000313" key="1">
    <source>
        <dbReference type="EMBL" id="MEE2031041.1"/>
    </source>
</evidence>
<protein>
    <submittedName>
        <fullName evidence="1">DUF1298 domain-containing protein</fullName>
    </submittedName>
</protein>
<sequence>MLFRDWRQARLSWADAGNYHGSTRGLSTDSWSFVAFAEDQGRSPGHEEIREYFDGRLKLLSTLARRVVDAPAGLDYPYWVRTDMSVDDVVAVYDEPSRSFDHWLDQMAQRSACGLDSRQHPWRIHVFPGVPAPVGTPGAMTVVVVQASHAMLVGASLRTLFDTLFAPDARPLVIEGLPPPAIRPHPVAAAAYGLVRASARSIPAAIGLVATRRALRSMAQSPGALPGIAGQGRNPIPDRHIRVIHPDLGRARGRPRTVTVLGLTAVSFALERYYHERDEPYPALTSKAAVPVALGEDAGALGVNRLARALVDLHLGVPDMEERMTAIEQALAGERARASSPTAIGGLVRNGREAYPWHRRELDMVDDVLRAGTVPSVKTVVSSVNCGADVQWSLPWGSFRFTAGVPSLAPGTEFLHTFIRAGDAFAVTVMGRLHAGESDGAARVDRYVELLRECWDGANTIVG</sequence>